<dbReference type="PANTHER" id="PTHR35446">
    <property type="entry name" value="SI:CH211-175M2.5"/>
    <property type="match status" value="1"/>
</dbReference>
<dbReference type="AlphaFoldDB" id="A0A5C5XUL5"/>
<accession>A0A5C5XUL5</accession>
<dbReference type="InterPro" id="IPR003779">
    <property type="entry name" value="CMD-like"/>
</dbReference>
<reference evidence="2 3" key="1">
    <citation type="submission" date="2019-02" db="EMBL/GenBank/DDBJ databases">
        <title>Deep-cultivation of Planctomycetes and their phenomic and genomic characterization uncovers novel biology.</title>
        <authorList>
            <person name="Wiegand S."/>
            <person name="Jogler M."/>
            <person name="Boedeker C."/>
            <person name="Pinto D."/>
            <person name="Vollmers J."/>
            <person name="Rivas-Marin E."/>
            <person name="Kohn T."/>
            <person name="Peeters S.H."/>
            <person name="Heuer A."/>
            <person name="Rast P."/>
            <person name="Oberbeckmann S."/>
            <person name="Bunk B."/>
            <person name="Jeske O."/>
            <person name="Meyerdierks A."/>
            <person name="Storesund J.E."/>
            <person name="Kallscheuer N."/>
            <person name="Luecker S."/>
            <person name="Lage O.M."/>
            <person name="Pohl T."/>
            <person name="Merkel B.J."/>
            <person name="Hornburger P."/>
            <person name="Mueller R.-W."/>
            <person name="Bruemmer F."/>
            <person name="Labrenz M."/>
            <person name="Spormann A.M."/>
            <person name="Op Den Camp H."/>
            <person name="Overmann J."/>
            <person name="Amann R."/>
            <person name="Jetten M.S.M."/>
            <person name="Mascher T."/>
            <person name="Medema M.H."/>
            <person name="Devos D.P."/>
            <person name="Kaster A.-K."/>
            <person name="Ovreas L."/>
            <person name="Rohde M."/>
            <person name="Galperin M.Y."/>
            <person name="Jogler C."/>
        </authorList>
    </citation>
    <scope>NUCLEOTIDE SEQUENCE [LARGE SCALE GENOMIC DNA]</scope>
    <source>
        <strain evidence="2 3">Pla123a</strain>
    </source>
</reference>
<feature type="domain" description="Carboxymuconolactone decarboxylase-like" evidence="1">
    <location>
        <begin position="43"/>
        <end position="110"/>
    </location>
</feature>
<dbReference type="OrthoDB" id="9801997at2"/>
<comment type="caution">
    <text evidence="2">The sequence shown here is derived from an EMBL/GenBank/DDBJ whole genome shotgun (WGS) entry which is preliminary data.</text>
</comment>
<organism evidence="2 3">
    <name type="scientific">Posidoniimonas polymericola</name>
    <dbReference type="NCBI Taxonomy" id="2528002"/>
    <lineage>
        <taxon>Bacteria</taxon>
        <taxon>Pseudomonadati</taxon>
        <taxon>Planctomycetota</taxon>
        <taxon>Planctomycetia</taxon>
        <taxon>Pirellulales</taxon>
        <taxon>Lacipirellulaceae</taxon>
        <taxon>Posidoniimonas</taxon>
    </lineage>
</organism>
<dbReference type="RefSeq" id="WP_146590896.1">
    <property type="nucleotide sequence ID" value="NZ_SJPO01000013.1"/>
</dbReference>
<dbReference type="PANTHER" id="PTHR35446:SF3">
    <property type="entry name" value="CMD DOMAIN-CONTAINING PROTEIN"/>
    <property type="match status" value="1"/>
</dbReference>
<name>A0A5C5XUL5_9BACT</name>
<evidence type="ECO:0000313" key="2">
    <source>
        <dbReference type="EMBL" id="TWT66947.1"/>
    </source>
</evidence>
<evidence type="ECO:0000313" key="3">
    <source>
        <dbReference type="Proteomes" id="UP000318478"/>
    </source>
</evidence>
<dbReference type="InterPro" id="IPR029032">
    <property type="entry name" value="AhpD-like"/>
</dbReference>
<proteinExistence type="predicted"/>
<dbReference type="InterPro" id="IPR004675">
    <property type="entry name" value="AhpD_core"/>
</dbReference>
<keyword evidence="3" id="KW-1185">Reference proteome</keyword>
<gene>
    <name evidence="2" type="ORF">Pla123a_43760</name>
</gene>
<dbReference type="EMBL" id="SJPO01000013">
    <property type="protein sequence ID" value="TWT66947.1"/>
    <property type="molecule type" value="Genomic_DNA"/>
</dbReference>
<sequence length="181" mass="19121">MPRIQPVNRDTAPPATAELLANVQKKLSVVPNLISTMAQSTAVATAYLGFSQALASGALSARLREQIALVVGETNGCDYCVSAHTALGKKAGLTEQETCDARRATASDEKESLALQFARQIVSSRGVVADEDVERVRKAGYTDGEIAEIVANVALNIFTNYFNHVAGTEVDFPVAPELAAA</sequence>
<protein>
    <submittedName>
        <fullName evidence="2">Carboxymuconolactone decarboxylase family protein</fullName>
    </submittedName>
</protein>
<dbReference type="GO" id="GO:0051920">
    <property type="term" value="F:peroxiredoxin activity"/>
    <property type="evidence" value="ECO:0007669"/>
    <property type="project" value="InterPro"/>
</dbReference>
<dbReference type="Pfam" id="PF02627">
    <property type="entry name" value="CMD"/>
    <property type="match status" value="1"/>
</dbReference>
<dbReference type="Proteomes" id="UP000318478">
    <property type="component" value="Unassembled WGS sequence"/>
</dbReference>
<evidence type="ECO:0000259" key="1">
    <source>
        <dbReference type="Pfam" id="PF02627"/>
    </source>
</evidence>
<dbReference type="Gene3D" id="1.20.1290.10">
    <property type="entry name" value="AhpD-like"/>
    <property type="match status" value="1"/>
</dbReference>
<dbReference type="SUPFAM" id="SSF69118">
    <property type="entry name" value="AhpD-like"/>
    <property type="match status" value="1"/>
</dbReference>
<dbReference type="NCBIfam" id="TIGR00778">
    <property type="entry name" value="ahpD_dom"/>
    <property type="match status" value="1"/>
</dbReference>